<dbReference type="EMBL" id="VSRR010007398">
    <property type="protein sequence ID" value="MPC46824.1"/>
    <property type="molecule type" value="Genomic_DNA"/>
</dbReference>
<comment type="caution">
    <text evidence="2">The sequence shown here is derived from an EMBL/GenBank/DDBJ whole genome shotgun (WGS) entry which is preliminary data.</text>
</comment>
<proteinExistence type="predicted"/>
<evidence type="ECO:0000313" key="3">
    <source>
        <dbReference type="Proteomes" id="UP000324222"/>
    </source>
</evidence>
<evidence type="ECO:0000256" key="1">
    <source>
        <dbReference type="SAM" id="MobiDB-lite"/>
    </source>
</evidence>
<protein>
    <submittedName>
        <fullName evidence="2">Uncharacterized protein</fullName>
    </submittedName>
</protein>
<feature type="region of interest" description="Disordered" evidence="1">
    <location>
        <begin position="1"/>
        <end position="29"/>
    </location>
</feature>
<dbReference type="AlphaFoldDB" id="A0A5B7FR35"/>
<organism evidence="2 3">
    <name type="scientific">Portunus trituberculatus</name>
    <name type="common">Swimming crab</name>
    <name type="synonym">Neptunus trituberculatus</name>
    <dbReference type="NCBI Taxonomy" id="210409"/>
    <lineage>
        <taxon>Eukaryota</taxon>
        <taxon>Metazoa</taxon>
        <taxon>Ecdysozoa</taxon>
        <taxon>Arthropoda</taxon>
        <taxon>Crustacea</taxon>
        <taxon>Multicrustacea</taxon>
        <taxon>Malacostraca</taxon>
        <taxon>Eumalacostraca</taxon>
        <taxon>Eucarida</taxon>
        <taxon>Decapoda</taxon>
        <taxon>Pleocyemata</taxon>
        <taxon>Brachyura</taxon>
        <taxon>Eubrachyura</taxon>
        <taxon>Portunoidea</taxon>
        <taxon>Portunidae</taxon>
        <taxon>Portuninae</taxon>
        <taxon>Portunus</taxon>
    </lineage>
</organism>
<dbReference type="Proteomes" id="UP000324222">
    <property type="component" value="Unassembled WGS sequence"/>
</dbReference>
<keyword evidence="3" id="KW-1185">Reference proteome</keyword>
<reference evidence="2 3" key="1">
    <citation type="submission" date="2019-05" db="EMBL/GenBank/DDBJ databases">
        <title>Another draft genome of Portunus trituberculatus and its Hox gene families provides insights of decapod evolution.</title>
        <authorList>
            <person name="Jeong J.-H."/>
            <person name="Song I."/>
            <person name="Kim S."/>
            <person name="Choi T."/>
            <person name="Kim D."/>
            <person name="Ryu S."/>
            <person name="Kim W."/>
        </authorList>
    </citation>
    <scope>NUCLEOTIDE SEQUENCE [LARGE SCALE GENOMIC DNA]</scope>
    <source>
        <tissue evidence="2">Muscle</tissue>
    </source>
</reference>
<name>A0A5B7FR35_PORTR</name>
<sequence length="89" mass="9517">MRVSGVEGKVRTGDPVMGGGQPARRVAADDHPARRMFPLVPCQRENMNIPCVCVMARTQGAEGEWEAVCVCVWGRGLCCCQGEAAAKTP</sequence>
<accession>A0A5B7FR35</accession>
<gene>
    <name evidence="2" type="ORF">E2C01_040554</name>
</gene>
<evidence type="ECO:0000313" key="2">
    <source>
        <dbReference type="EMBL" id="MPC46824.1"/>
    </source>
</evidence>